<comment type="subcellular location">
    <subcellularLocation>
        <location evidence="1">Cell membrane</location>
        <topology evidence="1">Multi-pass membrane protein</topology>
    </subcellularLocation>
</comment>
<keyword evidence="5 8" id="KW-0812">Transmembrane</keyword>
<name>A0A1F5S6W3_9BACT</name>
<evidence type="ECO:0000313" key="10">
    <source>
        <dbReference type="Proteomes" id="UP000178323"/>
    </source>
</evidence>
<dbReference type="InterPro" id="IPR002549">
    <property type="entry name" value="AI-2E-like"/>
</dbReference>
<dbReference type="PANTHER" id="PTHR21716">
    <property type="entry name" value="TRANSMEMBRANE PROTEIN"/>
    <property type="match status" value="1"/>
</dbReference>
<keyword evidence="7 8" id="KW-0472">Membrane</keyword>
<organism evidence="9 10">
    <name type="scientific">Candidatus Falkowbacteria bacterium RBG_13_39_14</name>
    <dbReference type="NCBI Taxonomy" id="1797985"/>
    <lineage>
        <taxon>Bacteria</taxon>
        <taxon>Candidatus Falkowiibacteriota</taxon>
    </lineage>
</organism>
<evidence type="ECO:0000256" key="4">
    <source>
        <dbReference type="ARBA" id="ARBA00022475"/>
    </source>
</evidence>
<keyword evidence="4" id="KW-1003">Cell membrane</keyword>
<feature type="transmembrane region" description="Helical" evidence="8">
    <location>
        <begin position="7"/>
        <end position="28"/>
    </location>
</feature>
<evidence type="ECO:0000313" key="9">
    <source>
        <dbReference type="EMBL" id="OGF22163.1"/>
    </source>
</evidence>
<comment type="caution">
    <text evidence="9">The sequence shown here is derived from an EMBL/GenBank/DDBJ whole genome shotgun (WGS) entry which is preliminary data.</text>
</comment>
<sequence length="352" mass="38667">MKNKILSINITTATIIKTIIILISLWFLYYIKNIVGIFLIALLLAAALKPLIDWLERKKIPRGIGVTIVYLFLFGIMAGAFVLILPPIVSQISQLADKLPGYLDKLSQSFGMIREYSANHGWIANLNKISASLEDILSNFAGNIFTGISSIFGGVTSFIFILVITFYMTLEKNAAERIANLILPAKYRERTLKIAEKLEEKIGLWVRGIAILMIIVGIFAFLGLSILRVDYALTLGLIAGLTEIIPYLGPIIGAVPAIFLAFAQSPSKALLVIILYFALQQIENNILQPKVMEKAVGLNPIIIIFALLIGAKIAGILGILLAIPVTTSIIVLIKEFYPDIKGRKGKNEEAQT</sequence>
<evidence type="ECO:0000256" key="8">
    <source>
        <dbReference type="SAM" id="Phobius"/>
    </source>
</evidence>
<evidence type="ECO:0000256" key="1">
    <source>
        <dbReference type="ARBA" id="ARBA00004651"/>
    </source>
</evidence>
<evidence type="ECO:0000256" key="6">
    <source>
        <dbReference type="ARBA" id="ARBA00022989"/>
    </source>
</evidence>
<keyword evidence="6 8" id="KW-1133">Transmembrane helix</keyword>
<dbReference type="Pfam" id="PF01594">
    <property type="entry name" value="AI-2E_transport"/>
    <property type="match status" value="1"/>
</dbReference>
<dbReference type="GO" id="GO:0005886">
    <property type="term" value="C:plasma membrane"/>
    <property type="evidence" value="ECO:0007669"/>
    <property type="project" value="UniProtKB-SubCell"/>
</dbReference>
<accession>A0A1F5S6W3</accession>
<gene>
    <name evidence="9" type="ORF">A2Y83_01000</name>
</gene>
<dbReference type="Proteomes" id="UP000178323">
    <property type="component" value="Unassembled WGS sequence"/>
</dbReference>
<feature type="transmembrane region" description="Helical" evidence="8">
    <location>
        <begin position="64"/>
        <end position="89"/>
    </location>
</feature>
<dbReference type="AlphaFoldDB" id="A0A1F5S6W3"/>
<proteinExistence type="inferred from homology"/>
<dbReference type="GO" id="GO:0055085">
    <property type="term" value="P:transmembrane transport"/>
    <property type="evidence" value="ECO:0007669"/>
    <property type="project" value="TreeGrafter"/>
</dbReference>
<dbReference type="PANTHER" id="PTHR21716:SF53">
    <property type="entry name" value="PERMEASE PERM-RELATED"/>
    <property type="match status" value="1"/>
</dbReference>
<feature type="transmembrane region" description="Helical" evidence="8">
    <location>
        <begin position="144"/>
        <end position="167"/>
    </location>
</feature>
<feature type="transmembrane region" description="Helical" evidence="8">
    <location>
        <begin position="34"/>
        <end position="52"/>
    </location>
</feature>
<feature type="transmembrane region" description="Helical" evidence="8">
    <location>
        <begin position="316"/>
        <end position="337"/>
    </location>
</feature>
<evidence type="ECO:0008006" key="11">
    <source>
        <dbReference type="Google" id="ProtNLM"/>
    </source>
</evidence>
<comment type="similarity">
    <text evidence="2">Belongs to the autoinducer-2 exporter (AI-2E) (TC 2.A.86) family.</text>
</comment>
<evidence type="ECO:0000256" key="2">
    <source>
        <dbReference type="ARBA" id="ARBA00009773"/>
    </source>
</evidence>
<keyword evidence="3" id="KW-0813">Transport</keyword>
<evidence type="ECO:0000256" key="3">
    <source>
        <dbReference type="ARBA" id="ARBA00022448"/>
    </source>
</evidence>
<dbReference type="STRING" id="1797985.A2Y83_01000"/>
<evidence type="ECO:0000256" key="5">
    <source>
        <dbReference type="ARBA" id="ARBA00022692"/>
    </source>
</evidence>
<feature type="transmembrane region" description="Helical" evidence="8">
    <location>
        <begin position="247"/>
        <end position="279"/>
    </location>
</feature>
<reference evidence="9 10" key="1">
    <citation type="journal article" date="2016" name="Nat. Commun.">
        <title>Thousands of microbial genomes shed light on interconnected biogeochemical processes in an aquifer system.</title>
        <authorList>
            <person name="Anantharaman K."/>
            <person name="Brown C.T."/>
            <person name="Hug L.A."/>
            <person name="Sharon I."/>
            <person name="Castelle C.J."/>
            <person name="Probst A.J."/>
            <person name="Thomas B.C."/>
            <person name="Singh A."/>
            <person name="Wilkins M.J."/>
            <person name="Karaoz U."/>
            <person name="Brodie E.L."/>
            <person name="Williams K.H."/>
            <person name="Hubbard S.S."/>
            <person name="Banfield J.F."/>
        </authorList>
    </citation>
    <scope>NUCLEOTIDE SEQUENCE [LARGE SCALE GENOMIC DNA]</scope>
</reference>
<dbReference type="EMBL" id="MFFS01000038">
    <property type="protein sequence ID" value="OGF22163.1"/>
    <property type="molecule type" value="Genomic_DNA"/>
</dbReference>
<feature type="transmembrane region" description="Helical" evidence="8">
    <location>
        <begin position="204"/>
        <end position="227"/>
    </location>
</feature>
<evidence type="ECO:0000256" key="7">
    <source>
        <dbReference type="ARBA" id="ARBA00023136"/>
    </source>
</evidence>
<protein>
    <recommendedName>
        <fullName evidence="11">AI-2E family transporter</fullName>
    </recommendedName>
</protein>